<dbReference type="Proteomes" id="UP000481583">
    <property type="component" value="Unassembled WGS sequence"/>
</dbReference>
<accession>A0A6G4UAZ9</accession>
<dbReference type="EMBL" id="JAAKZV010000267">
    <property type="protein sequence ID" value="NGN69182.1"/>
    <property type="molecule type" value="Genomic_DNA"/>
</dbReference>
<evidence type="ECO:0000313" key="2">
    <source>
        <dbReference type="Proteomes" id="UP000481583"/>
    </source>
</evidence>
<comment type="caution">
    <text evidence="1">The sequence shown here is derived from an EMBL/GenBank/DDBJ whole genome shotgun (WGS) entry which is preliminary data.</text>
</comment>
<reference evidence="1 2" key="1">
    <citation type="submission" date="2020-02" db="EMBL/GenBank/DDBJ databases">
        <title>Whole-genome analyses of novel actinobacteria.</title>
        <authorList>
            <person name="Sahin N."/>
        </authorList>
    </citation>
    <scope>NUCLEOTIDE SEQUENCE [LARGE SCALE GENOMIC DNA]</scope>
    <source>
        <strain evidence="1 2">A7024</strain>
    </source>
</reference>
<dbReference type="AlphaFoldDB" id="A0A6G4UAZ9"/>
<organism evidence="1 2">
    <name type="scientific">Streptomyces coryli</name>
    <dbReference type="NCBI Taxonomy" id="1128680"/>
    <lineage>
        <taxon>Bacteria</taxon>
        <taxon>Bacillati</taxon>
        <taxon>Actinomycetota</taxon>
        <taxon>Actinomycetes</taxon>
        <taxon>Kitasatosporales</taxon>
        <taxon>Streptomycetaceae</taxon>
        <taxon>Streptomyces</taxon>
    </lineage>
</organism>
<evidence type="ECO:0000313" key="1">
    <source>
        <dbReference type="EMBL" id="NGN69182.1"/>
    </source>
</evidence>
<keyword evidence="2" id="KW-1185">Reference proteome</keyword>
<name>A0A6G4UAZ9_9ACTN</name>
<protein>
    <submittedName>
        <fullName evidence="1">TerD family protein</fullName>
    </submittedName>
</protein>
<proteinExistence type="predicted"/>
<gene>
    <name evidence="1" type="ORF">G5C51_35505</name>
</gene>
<feature type="non-terminal residue" evidence="1">
    <location>
        <position position="1"/>
    </location>
</feature>
<sequence>VPYDAPPAHLAHASAAATLPDLAAGFPPLLYQGRGRERITCDPGLPRGSWVLLEIHCTGSPAVSICGLDPYGRSGDYLLTSYLDDVHARTAALTPTDRPLGLLVEADEPWTLRVLPLGEARRLTPAQDGCGHDLLLYEGPAGVLSVTFHGEDNVVVDHLTKTGDPEWPEESDLLVNEIGRIDLLAPVTGPGLLRVQADGPWRISVGG</sequence>